<feature type="domain" description="Microbial-type PARG catalytic" evidence="1">
    <location>
        <begin position="7"/>
        <end position="159"/>
    </location>
</feature>
<accession>A6GKG9</accession>
<protein>
    <recommendedName>
        <fullName evidence="1">Microbial-type PARG catalytic domain-containing protein</fullName>
    </recommendedName>
</protein>
<dbReference type="SUPFAM" id="SSF52949">
    <property type="entry name" value="Macro domain-like"/>
    <property type="match status" value="1"/>
</dbReference>
<dbReference type="RefSeq" id="WP_006977205.1">
    <property type="nucleotide sequence ID" value="NZ_ABCS01000196.1"/>
</dbReference>
<dbReference type="PANTHER" id="PTHR35596:SF1">
    <property type="entry name" value="MICROBIAL-TYPE PARG CATALYTIC DOMAIN-CONTAINING PROTEIN"/>
    <property type="match status" value="1"/>
</dbReference>
<dbReference type="EMBL" id="ABCS01000196">
    <property type="protein sequence ID" value="EDM73633.1"/>
    <property type="molecule type" value="Genomic_DNA"/>
</dbReference>
<name>A6GKG9_9BACT</name>
<dbReference type="AlphaFoldDB" id="A6GKG9"/>
<dbReference type="InterPro" id="IPR012664">
    <property type="entry name" value="CHP02452"/>
</dbReference>
<gene>
    <name evidence="2" type="ORF">PPSIR1_40909</name>
</gene>
<keyword evidence="3" id="KW-1185">Reference proteome</keyword>
<evidence type="ECO:0000313" key="3">
    <source>
        <dbReference type="Proteomes" id="UP000005801"/>
    </source>
</evidence>
<dbReference type="Pfam" id="PF10021">
    <property type="entry name" value="PARG_cat_microb"/>
    <property type="match status" value="1"/>
</dbReference>
<evidence type="ECO:0000313" key="2">
    <source>
        <dbReference type="EMBL" id="EDM73633.1"/>
    </source>
</evidence>
<organism evidence="2 3">
    <name type="scientific">Plesiocystis pacifica SIR-1</name>
    <dbReference type="NCBI Taxonomy" id="391625"/>
    <lineage>
        <taxon>Bacteria</taxon>
        <taxon>Pseudomonadati</taxon>
        <taxon>Myxococcota</taxon>
        <taxon>Polyangia</taxon>
        <taxon>Nannocystales</taxon>
        <taxon>Nannocystaceae</taxon>
        <taxon>Plesiocystis</taxon>
    </lineage>
</organism>
<dbReference type="Gene3D" id="3.40.220.10">
    <property type="entry name" value="Leucine Aminopeptidase, subunit E, domain 1"/>
    <property type="match status" value="1"/>
</dbReference>
<dbReference type="PANTHER" id="PTHR35596">
    <property type="entry name" value="DUF2263 DOMAIN-CONTAINING PROTEIN"/>
    <property type="match status" value="1"/>
</dbReference>
<dbReference type="Proteomes" id="UP000005801">
    <property type="component" value="Unassembled WGS sequence"/>
</dbReference>
<dbReference type="STRING" id="391625.PPSIR1_40909"/>
<dbReference type="InterPro" id="IPR043472">
    <property type="entry name" value="Macro_dom-like"/>
</dbReference>
<dbReference type="PIRSF" id="PIRSF014899">
    <property type="entry name" value="UCP014899"/>
    <property type="match status" value="1"/>
</dbReference>
<dbReference type="NCBIfam" id="TIGR02452">
    <property type="entry name" value="TIGR02452 family protein"/>
    <property type="match status" value="1"/>
</dbReference>
<dbReference type="eggNOG" id="COG4295">
    <property type="taxonomic scope" value="Bacteria"/>
</dbReference>
<dbReference type="InterPro" id="IPR019261">
    <property type="entry name" value="PARG_cat_microbial"/>
</dbReference>
<evidence type="ECO:0000259" key="1">
    <source>
        <dbReference type="Pfam" id="PF10021"/>
    </source>
</evidence>
<comment type="caution">
    <text evidence="2">The sequence shown here is derived from an EMBL/GenBank/DDBJ whole genome shotgun (WGS) entry which is preliminary data.</text>
</comment>
<dbReference type="OrthoDB" id="9806181at2"/>
<sequence>MSLKEAARKTLALLEVGGYETSDGAWVELGPQLRAAVAGSELVRPKQLAALLEREVEGASASPPTIEVTAETTQIAAHRLMIDEGVEALALLNFASARNPGGGFIRGAKAQEEDLARASALHACLLAEAAQPYYRINRVEKSTLYTDHMIWSPRVPFFRTNSKNLLDQPFFPSVITAPAPNAGPYLSRGGKRRKLSECLVRRAGMVLALARDKGQRNLLLGAWGCGVFQNHPPEVADAFGQWLEHPRFAGAFDRVVFAVYDRKGKTRAAFHSRFPREGLA</sequence>
<proteinExistence type="predicted"/>
<reference evidence="2 3" key="1">
    <citation type="submission" date="2007-06" db="EMBL/GenBank/DDBJ databases">
        <authorList>
            <person name="Shimkets L."/>
            <person name="Ferriera S."/>
            <person name="Johnson J."/>
            <person name="Kravitz S."/>
            <person name="Beeson K."/>
            <person name="Sutton G."/>
            <person name="Rogers Y.-H."/>
            <person name="Friedman R."/>
            <person name="Frazier M."/>
            <person name="Venter J.C."/>
        </authorList>
    </citation>
    <scope>NUCLEOTIDE SEQUENCE [LARGE SCALE GENOMIC DNA]</scope>
    <source>
        <strain evidence="2 3">SIR-1</strain>
    </source>
</reference>